<gene>
    <name evidence="1" type="ORF">O181_059333</name>
</gene>
<accession>A0A9Q3EEN2</accession>
<dbReference type="AlphaFoldDB" id="A0A9Q3EEN2"/>
<comment type="caution">
    <text evidence="1">The sequence shown here is derived from an EMBL/GenBank/DDBJ whole genome shotgun (WGS) entry which is preliminary data.</text>
</comment>
<protein>
    <submittedName>
        <fullName evidence="1">Uncharacterized protein</fullName>
    </submittedName>
</protein>
<dbReference type="Proteomes" id="UP000765509">
    <property type="component" value="Unassembled WGS sequence"/>
</dbReference>
<evidence type="ECO:0000313" key="1">
    <source>
        <dbReference type="EMBL" id="MBW0519618.1"/>
    </source>
</evidence>
<reference evidence="1" key="1">
    <citation type="submission" date="2021-03" db="EMBL/GenBank/DDBJ databases">
        <title>Draft genome sequence of rust myrtle Austropuccinia psidii MF-1, a brazilian biotype.</title>
        <authorList>
            <person name="Quecine M.C."/>
            <person name="Pachon D.M.R."/>
            <person name="Bonatelli M.L."/>
            <person name="Correr F.H."/>
            <person name="Franceschini L.M."/>
            <person name="Leite T.F."/>
            <person name="Margarido G.R.A."/>
            <person name="Almeida C.A."/>
            <person name="Ferrarezi J.A."/>
            <person name="Labate C.A."/>
        </authorList>
    </citation>
    <scope>NUCLEOTIDE SEQUENCE</scope>
    <source>
        <strain evidence="1">MF-1</strain>
    </source>
</reference>
<name>A0A9Q3EEN2_9BASI</name>
<keyword evidence="2" id="KW-1185">Reference proteome</keyword>
<organism evidence="1 2">
    <name type="scientific">Austropuccinia psidii MF-1</name>
    <dbReference type="NCBI Taxonomy" id="1389203"/>
    <lineage>
        <taxon>Eukaryota</taxon>
        <taxon>Fungi</taxon>
        <taxon>Dikarya</taxon>
        <taxon>Basidiomycota</taxon>
        <taxon>Pucciniomycotina</taxon>
        <taxon>Pucciniomycetes</taxon>
        <taxon>Pucciniales</taxon>
        <taxon>Sphaerophragmiaceae</taxon>
        <taxon>Austropuccinia</taxon>
    </lineage>
</organism>
<proteinExistence type="predicted"/>
<sequence length="125" mass="14093">MPQDTAHKNLCRNTQDAQNILVKPTIGIEYIHGTATKITVFIDNSQHPLIIDSGEHCSIVAREDLENHSPNWVKQGFPTKAKSLKIASGKIKSIKTIIKGIIIPHRKENIRLNPEFEVLEDAHRQ</sequence>
<dbReference type="EMBL" id="AVOT02027528">
    <property type="protein sequence ID" value="MBW0519618.1"/>
    <property type="molecule type" value="Genomic_DNA"/>
</dbReference>
<evidence type="ECO:0000313" key="2">
    <source>
        <dbReference type="Proteomes" id="UP000765509"/>
    </source>
</evidence>